<accession>A0A6H5HHU6</accession>
<evidence type="ECO:0000313" key="2">
    <source>
        <dbReference type="Proteomes" id="UP000479000"/>
    </source>
</evidence>
<dbReference type="EMBL" id="CADCXU010030959">
    <property type="protein sequence ID" value="CAB0017178.1"/>
    <property type="molecule type" value="Genomic_DNA"/>
</dbReference>
<reference evidence="1 2" key="1">
    <citation type="submission" date="2020-02" db="EMBL/GenBank/DDBJ databases">
        <authorList>
            <person name="Ferguson B K."/>
        </authorList>
    </citation>
    <scope>NUCLEOTIDE SEQUENCE [LARGE SCALE GENOMIC DNA]</scope>
</reference>
<keyword evidence="2" id="KW-1185">Reference proteome</keyword>
<name>A0A6H5HHU6_9HEMI</name>
<gene>
    <name evidence="1" type="ORF">NTEN_LOCUS21223</name>
</gene>
<dbReference type="Proteomes" id="UP000479000">
    <property type="component" value="Unassembled WGS sequence"/>
</dbReference>
<protein>
    <submittedName>
        <fullName evidence="1">Uncharacterized protein</fullName>
    </submittedName>
</protein>
<organism evidence="1 2">
    <name type="scientific">Nesidiocoris tenuis</name>
    <dbReference type="NCBI Taxonomy" id="355587"/>
    <lineage>
        <taxon>Eukaryota</taxon>
        <taxon>Metazoa</taxon>
        <taxon>Ecdysozoa</taxon>
        <taxon>Arthropoda</taxon>
        <taxon>Hexapoda</taxon>
        <taxon>Insecta</taxon>
        <taxon>Pterygota</taxon>
        <taxon>Neoptera</taxon>
        <taxon>Paraneoptera</taxon>
        <taxon>Hemiptera</taxon>
        <taxon>Heteroptera</taxon>
        <taxon>Panheteroptera</taxon>
        <taxon>Cimicomorpha</taxon>
        <taxon>Miridae</taxon>
        <taxon>Dicyphina</taxon>
        <taxon>Nesidiocoris</taxon>
    </lineage>
</organism>
<dbReference type="AlphaFoldDB" id="A0A6H5HHU6"/>
<proteinExistence type="predicted"/>
<evidence type="ECO:0000313" key="1">
    <source>
        <dbReference type="EMBL" id="CAB0017178.1"/>
    </source>
</evidence>
<sequence>MPVSCSADGDASGLYPSVCDPIVADMLTEKFVVFTMNEEEPFAEPERKNMREVGQPLWRHLVDKQLRFGVTGINQWWVDNTQYFHISIQTFLTQLYYIWTTFEEYTIAFISSPFRSRRTTSRQFKWSTVKEDAFERGSNTRNAE</sequence>